<sequence>MPLTTGITPRTIPKLCAPLVGVTLLTPVASTVVVLTSTSNDLRSYFLLNSRSYCVLTTRPPWSTSVLN</sequence>
<organism evidence="1 2">
    <name type="scientific">Trifolium medium</name>
    <dbReference type="NCBI Taxonomy" id="97028"/>
    <lineage>
        <taxon>Eukaryota</taxon>
        <taxon>Viridiplantae</taxon>
        <taxon>Streptophyta</taxon>
        <taxon>Embryophyta</taxon>
        <taxon>Tracheophyta</taxon>
        <taxon>Spermatophyta</taxon>
        <taxon>Magnoliopsida</taxon>
        <taxon>eudicotyledons</taxon>
        <taxon>Gunneridae</taxon>
        <taxon>Pentapetalae</taxon>
        <taxon>rosids</taxon>
        <taxon>fabids</taxon>
        <taxon>Fabales</taxon>
        <taxon>Fabaceae</taxon>
        <taxon>Papilionoideae</taxon>
        <taxon>50 kb inversion clade</taxon>
        <taxon>NPAAA clade</taxon>
        <taxon>Hologalegina</taxon>
        <taxon>IRL clade</taxon>
        <taxon>Trifolieae</taxon>
        <taxon>Trifolium</taxon>
    </lineage>
</organism>
<keyword evidence="2" id="KW-1185">Reference proteome</keyword>
<evidence type="ECO:0000313" key="2">
    <source>
        <dbReference type="Proteomes" id="UP000265520"/>
    </source>
</evidence>
<evidence type="ECO:0000313" key="1">
    <source>
        <dbReference type="EMBL" id="MCI61926.1"/>
    </source>
</evidence>
<comment type="caution">
    <text evidence="1">The sequence shown here is derived from an EMBL/GenBank/DDBJ whole genome shotgun (WGS) entry which is preliminary data.</text>
</comment>
<dbReference type="EMBL" id="LXQA010609218">
    <property type="protein sequence ID" value="MCI61926.1"/>
    <property type="molecule type" value="Genomic_DNA"/>
</dbReference>
<protein>
    <submittedName>
        <fullName evidence="1">Uncharacterized protein</fullName>
    </submittedName>
</protein>
<name>A0A392TP58_9FABA</name>
<dbReference type="AlphaFoldDB" id="A0A392TP58"/>
<proteinExistence type="predicted"/>
<feature type="non-terminal residue" evidence="1">
    <location>
        <position position="68"/>
    </location>
</feature>
<dbReference type="Proteomes" id="UP000265520">
    <property type="component" value="Unassembled WGS sequence"/>
</dbReference>
<reference evidence="1 2" key="1">
    <citation type="journal article" date="2018" name="Front. Plant Sci.">
        <title>Red Clover (Trifolium pratense) and Zigzag Clover (T. medium) - A Picture of Genomic Similarities and Differences.</title>
        <authorList>
            <person name="Dluhosova J."/>
            <person name="Istvanek J."/>
            <person name="Nedelnik J."/>
            <person name="Repkova J."/>
        </authorList>
    </citation>
    <scope>NUCLEOTIDE SEQUENCE [LARGE SCALE GENOMIC DNA]</scope>
    <source>
        <strain evidence="2">cv. 10/8</strain>
        <tissue evidence="1">Leaf</tissue>
    </source>
</reference>
<accession>A0A392TP58</accession>